<evidence type="ECO:0000256" key="1">
    <source>
        <dbReference type="ARBA" id="ARBA00006464"/>
    </source>
</evidence>
<dbReference type="AlphaFoldDB" id="A0A7U9J985"/>
<evidence type="ECO:0000259" key="3">
    <source>
        <dbReference type="Pfam" id="PF02397"/>
    </source>
</evidence>
<accession>A0A7U9J985</accession>
<comment type="caution">
    <text evidence="4">The sequence shown here is derived from an EMBL/GenBank/DDBJ whole genome shotgun (WGS) entry which is preliminary data.</text>
</comment>
<keyword evidence="4" id="KW-0808">Transferase</keyword>
<reference evidence="4 5" key="1">
    <citation type="journal article" date="2014" name="Genome Announc.">
        <title>Draft Genome Sequence of Geobacillus thermopakistaniensis Strain MAS1.</title>
        <authorList>
            <person name="Siddiqui M.A."/>
            <person name="Rashid N."/>
            <person name="Ayyampalayam S."/>
            <person name="Whitman W.B."/>
        </authorList>
    </citation>
    <scope>NUCLEOTIDE SEQUENCE [LARGE SCALE GENOMIC DNA]</scope>
    <source>
        <strain evidence="4 5">MAS1</strain>
    </source>
</reference>
<keyword evidence="2" id="KW-0812">Transmembrane</keyword>
<sequence length="214" mass="24878">MITILKRGFDFIVSLIALIILSPVMLVTAILVRYKLGSPVIFKQQRPGLYGKPFYLYKFRTMTDERDENGELLPDHMRLTPFGQLLRKLSLDELPQLYNVLKGDMSFVGPRPLLMKYLPYYTHEEMKRHNVRPGITGLAQVSGRNNLSWDERLKLDVYYVENQSIFLDFYIMLKTVVKVLKKEDIVDVPSSKMLDLDEERSQGNDIDENKICSP</sequence>
<dbReference type="PANTHER" id="PTHR30576">
    <property type="entry name" value="COLANIC BIOSYNTHESIS UDP-GLUCOSE LIPID CARRIER TRANSFERASE"/>
    <property type="match status" value="1"/>
</dbReference>
<name>A0A7U9J985_GEOTM</name>
<dbReference type="Pfam" id="PF02397">
    <property type="entry name" value="Bac_transf"/>
    <property type="match status" value="1"/>
</dbReference>
<dbReference type="EMBL" id="AYSF01000067">
    <property type="protein sequence ID" value="ESU71330.1"/>
    <property type="molecule type" value="Genomic_DNA"/>
</dbReference>
<proteinExistence type="inferred from homology"/>
<dbReference type="InterPro" id="IPR003362">
    <property type="entry name" value="Bact_transf"/>
</dbReference>
<feature type="domain" description="Bacterial sugar transferase" evidence="3">
    <location>
        <begin position="6"/>
        <end position="181"/>
    </location>
</feature>
<keyword evidence="2" id="KW-0472">Membrane</keyword>
<feature type="transmembrane region" description="Helical" evidence="2">
    <location>
        <begin position="12"/>
        <end position="34"/>
    </location>
</feature>
<evidence type="ECO:0000313" key="4">
    <source>
        <dbReference type="EMBL" id="ESU71330.1"/>
    </source>
</evidence>
<protein>
    <submittedName>
        <fullName evidence="4">Sugar transferase</fullName>
    </submittedName>
</protein>
<dbReference type="Proteomes" id="UP000018339">
    <property type="component" value="Unassembled WGS sequence"/>
</dbReference>
<organism evidence="4 5">
    <name type="scientific">Geobacillus thermopakistaniensis (strain MAS1)</name>
    <dbReference type="NCBI Taxonomy" id="1408282"/>
    <lineage>
        <taxon>Bacteria</taxon>
        <taxon>Bacillati</taxon>
        <taxon>Bacillota</taxon>
        <taxon>Bacilli</taxon>
        <taxon>Bacillales</taxon>
        <taxon>Anoxybacillaceae</taxon>
        <taxon>Geobacillus</taxon>
    </lineage>
</organism>
<keyword evidence="5" id="KW-1185">Reference proteome</keyword>
<dbReference type="PANTHER" id="PTHR30576:SF8">
    <property type="entry name" value="UNDECAPRENYL-PHOSPHATE GALACTOSE PHOSPHOTRANSFERASE"/>
    <property type="match status" value="1"/>
</dbReference>
<evidence type="ECO:0000313" key="5">
    <source>
        <dbReference type="Proteomes" id="UP000018339"/>
    </source>
</evidence>
<keyword evidence="2" id="KW-1133">Transmembrane helix</keyword>
<dbReference type="GO" id="GO:0016780">
    <property type="term" value="F:phosphotransferase activity, for other substituted phosphate groups"/>
    <property type="evidence" value="ECO:0007669"/>
    <property type="project" value="TreeGrafter"/>
</dbReference>
<gene>
    <name evidence="4" type="ORF">T260_13500</name>
</gene>
<comment type="similarity">
    <text evidence="1">Belongs to the bacterial sugar transferase family.</text>
</comment>
<evidence type="ECO:0000256" key="2">
    <source>
        <dbReference type="SAM" id="Phobius"/>
    </source>
</evidence>